<organism evidence="5 6">
    <name type="scientific">Calorimonas adulescens</name>
    <dbReference type="NCBI Taxonomy" id="2606906"/>
    <lineage>
        <taxon>Bacteria</taxon>
        <taxon>Bacillati</taxon>
        <taxon>Bacillota</taxon>
        <taxon>Clostridia</taxon>
        <taxon>Thermoanaerobacterales</taxon>
        <taxon>Thermoanaerobacteraceae</taxon>
        <taxon>Calorimonas</taxon>
    </lineage>
</organism>
<keyword evidence="6" id="KW-1185">Reference proteome</keyword>
<dbReference type="Proteomes" id="UP000322976">
    <property type="component" value="Unassembled WGS sequence"/>
</dbReference>
<evidence type="ECO:0000313" key="5">
    <source>
        <dbReference type="EMBL" id="TZE82994.1"/>
    </source>
</evidence>
<dbReference type="InterPro" id="IPR004358">
    <property type="entry name" value="Sig_transdc_His_kin-like_C"/>
</dbReference>
<keyword evidence="5" id="KW-0418">Kinase</keyword>
<name>A0A5D8QFS4_9THEO</name>
<comment type="catalytic activity">
    <reaction evidence="1">
        <text>ATP + protein L-histidine = ADP + protein N-phospho-L-histidine.</text>
        <dbReference type="EC" id="2.7.13.3"/>
    </reaction>
</comment>
<dbReference type="Pfam" id="PF02518">
    <property type="entry name" value="HATPase_c"/>
    <property type="match status" value="1"/>
</dbReference>
<dbReference type="SMART" id="SM00387">
    <property type="entry name" value="HATPase_c"/>
    <property type="match status" value="1"/>
</dbReference>
<dbReference type="GO" id="GO:0000155">
    <property type="term" value="F:phosphorelay sensor kinase activity"/>
    <property type="evidence" value="ECO:0007669"/>
    <property type="project" value="InterPro"/>
</dbReference>
<dbReference type="InterPro" id="IPR036890">
    <property type="entry name" value="HATPase_C_sf"/>
</dbReference>
<gene>
    <name evidence="5" type="ORF">FWJ32_03330</name>
</gene>
<protein>
    <recommendedName>
        <fullName evidence="2">histidine kinase</fullName>
        <ecNumber evidence="2">2.7.13.3</ecNumber>
    </recommendedName>
</protein>
<dbReference type="InterPro" id="IPR003594">
    <property type="entry name" value="HATPase_dom"/>
</dbReference>
<evidence type="ECO:0000256" key="3">
    <source>
        <dbReference type="ARBA" id="ARBA00023012"/>
    </source>
</evidence>
<evidence type="ECO:0000256" key="2">
    <source>
        <dbReference type="ARBA" id="ARBA00012438"/>
    </source>
</evidence>
<accession>A0A5D8QFS4</accession>
<dbReference type="InterPro" id="IPR018771">
    <property type="entry name" value="PocR_dom"/>
</dbReference>
<dbReference type="Gene3D" id="3.30.565.10">
    <property type="entry name" value="Histidine kinase-like ATPase, C-terminal domain"/>
    <property type="match status" value="1"/>
</dbReference>
<dbReference type="Pfam" id="PF10114">
    <property type="entry name" value="PocR"/>
    <property type="match status" value="1"/>
</dbReference>
<dbReference type="Pfam" id="PF06580">
    <property type="entry name" value="His_kinase"/>
    <property type="match status" value="1"/>
</dbReference>
<comment type="caution">
    <text evidence="5">The sequence shown here is derived from an EMBL/GenBank/DDBJ whole genome shotgun (WGS) entry which is preliminary data.</text>
</comment>
<dbReference type="RefSeq" id="WP_149544551.1">
    <property type="nucleotide sequence ID" value="NZ_VTPS01000003.1"/>
</dbReference>
<dbReference type="InterPro" id="IPR050640">
    <property type="entry name" value="Bact_2-comp_sensor_kinase"/>
</dbReference>
<dbReference type="InterPro" id="IPR010559">
    <property type="entry name" value="Sig_transdc_His_kin_internal"/>
</dbReference>
<evidence type="ECO:0000313" key="6">
    <source>
        <dbReference type="Proteomes" id="UP000322976"/>
    </source>
</evidence>
<dbReference type="PRINTS" id="PR00344">
    <property type="entry name" value="BCTRLSENSOR"/>
</dbReference>
<keyword evidence="3" id="KW-0902">Two-component regulatory system</keyword>
<evidence type="ECO:0000256" key="1">
    <source>
        <dbReference type="ARBA" id="ARBA00000085"/>
    </source>
</evidence>
<keyword evidence="5" id="KW-0808">Transferase</keyword>
<dbReference type="EMBL" id="VTPS01000003">
    <property type="protein sequence ID" value="TZE82994.1"/>
    <property type="molecule type" value="Genomic_DNA"/>
</dbReference>
<dbReference type="GO" id="GO:0016020">
    <property type="term" value="C:membrane"/>
    <property type="evidence" value="ECO:0007669"/>
    <property type="project" value="InterPro"/>
</dbReference>
<dbReference type="AlphaFoldDB" id="A0A5D8QFS4"/>
<reference evidence="5 6" key="1">
    <citation type="submission" date="2019-08" db="EMBL/GenBank/DDBJ databases">
        <title>Calorimonas adulescens gen. nov., sp. nov., an anaerobic thermophilic bacterium from Sakhalin hot spring.</title>
        <authorList>
            <person name="Khomyakova M.A."/>
            <person name="Merkel A.Y."/>
            <person name="Novikov A."/>
            <person name="Bonch-Osmolovskaya E.A."/>
            <person name="Slobodkin A.I."/>
        </authorList>
    </citation>
    <scope>NUCLEOTIDE SEQUENCE [LARGE SCALE GENOMIC DNA]</scope>
    <source>
        <strain evidence="5 6">A05MB</strain>
    </source>
</reference>
<dbReference type="PANTHER" id="PTHR34220">
    <property type="entry name" value="SENSOR HISTIDINE KINASE YPDA"/>
    <property type="match status" value="1"/>
</dbReference>
<evidence type="ECO:0000259" key="4">
    <source>
        <dbReference type="SMART" id="SM00387"/>
    </source>
</evidence>
<dbReference type="PANTHER" id="PTHR34220:SF7">
    <property type="entry name" value="SENSOR HISTIDINE KINASE YPDA"/>
    <property type="match status" value="1"/>
</dbReference>
<dbReference type="SUPFAM" id="SSF55874">
    <property type="entry name" value="ATPase domain of HSP90 chaperone/DNA topoisomerase II/histidine kinase"/>
    <property type="match status" value="1"/>
</dbReference>
<sequence length="411" mass="46626">MNAQHTYDLKDVIDLQSLQDIQDRYAKIMKVASITVDENGIPVVHPSNFTKFCNLIRSTKLGFDRCMKSDAYGGFNAMKAGQPIVYHCHSGLTDVAAPIIVNGNYMGCMLCGQVMINNIDYSKHINLIKLSRELGLSKEDLEAALKEIPKVKYNEIKDAADFLYLFANFIAKMGVANIAQSELVEEMKKRMDLERLLNDMELKALQSQINPHFLFNTLNTIARMAMIEDAPNTEELIYNLSDLLRYSLNNINRLVDIETEINNIKKYLFIQTTRYGDRITYEINIEPSILKCKIPVMTLQPIVENAIIHGLEPKKDGGKIIITGKKVDDKNIMIEITDNGIGIDENKLYDLTKTPENNPEYSTGLGMQNVRSRIKHCFGKEYGVDINSSYMQGTSVYITIPYQSYMQSEVV</sequence>
<feature type="domain" description="Histidine kinase/HSP90-like ATPase" evidence="4">
    <location>
        <begin position="294"/>
        <end position="404"/>
    </location>
</feature>
<proteinExistence type="predicted"/>
<dbReference type="EC" id="2.7.13.3" evidence="2"/>